<gene>
    <name evidence="1" type="ORF">SAMN04488117_113116</name>
</gene>
<organism evidence="1 2">
    <name type="scientific">Celeribacter baekdonensis</name>
    <dbReference type="NCBI Taxonomy" id="875171"/>
    <lineage>
        <taxon>Bacteria</taxon>
        <taxon>Pseudomonadati</taxon>
        <taxon>Pseudomonadota</taxon>
        <taxon>Alphaproteobacteria</taxon>
        <taxon>Rhodobacterales</taxon>
        <taxon>Roseobacteraceae</taxon>
        <taxon>Celeribacter</taxon>
    </lineage>
</organism>
<dbReference type="EMBL" id="FNBL01000013">
    <property type="protein sequence ID" value="SDG19075.1"/>
    <property type="molecule type" value="Genomic_DNA"/>
</dbReference>
<reference evidence="1 2" key="1">
    <citation type="submission" date="2016-10" db="EMBL/GenBank/DDBJ databases">
        <authorList>
            <person name="de Groot N.N."/>
        </authorList>
    </citation>
    <scope>NUCLEOTIDE SEQUENCE [LARGE SCALE GENOMIC DNA]</scope>
    <source>
        <strain evidence="1 2">DSM 27375</strain>
    </source>
</reference>
<dbReference type="AlphaFoldDB" id="A0A1G7S7Q4"/>
<dbReference type="OrthoDB" id="9918665at2"/>
<name>A0A1G7S7Q4_9RHOB</name>
<dbReference type="Proteomes" id="UP000182284">
    <property type="component" value="Unassembled WGS sequence"/>
</dbReference>
<evidence type="ECO:0000313" key="1">
    <source>
        <dbReference type="EMBL" id="SDG19075.1"/>
    </source>
</evidence>
<proteinExistence type="predicted"/>
<sequence length="151" mass="17334">MADADNFSFRIDRTLGWHPDKDCSVFSLDLAFYTEGDIFFRVDGTTKAVSKYLLEFYLELKASALKFLGTTSYETTVAMPLSGGGLIFSRNEQNVSMEFRGAFTVDMTWPDFIEGFRRFECELVKELGTRFPKMVRTAEFQLIYPIEATLH</sequence>
<evidence type="ECO:0000313" key="2">
    <source>
        <dbReference type="Proteomes" id="UP000182284"/>
    </source>
</evidence>
<accession>A0A1G7S7Q4</accession>
<dbReference type="RefSeq" id="WP_143026870.1">
    <property type="nucleotide sequence ID" value="NZ_FNBL01000013.1"/>
</dbReference>
<protein>
    <submittedName>
        <fullName evidence="1">Uncharacterized protein</fullName>
    </submittedName>
</protein>